<dbReference type="Proteomes" id="UP000257479">
    <property type="component" value="Unassembled WGS sequence"/>
</dbReference>
<feature type="compositionally biased region" description="Basic and acidic residues" evidence="1">
    <location>
        <begin position="1"/>
        <end position="25"/>
    </location>
</feature>
<feature type="region of interest" description="Disordered" evidence="1">
    <location>
        <begin position="1"/>
        <end position="59"/>
    </location>
</feature>
<reference evidence="2 3" key="1">
    <citation type="journal article" date="2018" name="Nat. Biotechnol.">
        <title>A standardized bacterial taxonomy based on genome phylogeny substantially revises the tree of life.</title>
        <authorList>
            <person name="Parks D.H."/>
            <person name="Chuvochina M."/>
            <person name="Waite D.W."/>
            <person name="Rinke C."/>
            <person name="Skarshewski A."/>
            <person name="Chaumeil P.A."/>
            <person name="Hugenholtz P."/>
        </authorList>
    </citation>
    <scope>NUCLEOTIDE SEQUENCE [LARGE SCALE GENOMIC DNA]</scope>
    <source>
        <strain evidence="2">UBA9152</strain>
    </source>
</reference>
<feature type="compositionally biased region" description="Basic and acidic residues" evidence="1">
    <location>
        <begin position="50"/>
        <end position="59"/>
    </location>
</feature>
<dbReference type="AlphaFoldDB" id="A0A3C1KFL0"/>
<dbReference type="EMBL" id="DMNG01000223">
    <property type="protein sequence ID" value="HAN25451.1"/>
    <property type="molecule type" value="Genomic_DNA"/>
</dbReference>
<proteinExistence type="predicted"/>
<protein>
    <submittedName>
        <fullName evidence="2">Uncharacterized protein</fullName>
    </submittedName>
</protein>
<name>A0A3C1KFL0_9MICO</name>
<accession>A0A3C1KFL0</accession>
<organism evidence="2 3">
    <name type="scientific">Microbacterium ginsengisoli</name>
    <dbReference type="NCBI Taxonomy" id="400772"/>
    <lineage>
        <taxon>Bacteria</taxon>
        <taxon>Bacillati</taxon>
        <taxon>Actinomycetota</taxon>
        <taxon>Actinomycetes</taxon>
        <taxon>Micrococcales</taxon>
        <taxon>Microbacteriaceae</taxon>
        <taxon>Microbacterium</taxon>
    </lineage>
</organism>
<comment type="caution">
    <text evidence="2">The sequence shown here is derived from an EMBL/GenBank/DDBJ whole genome shotgun (WGS) entry which is preliminary data.</text>
</comment>
<sequence length="59" mass="6233">MVDVNERRPTATRRPDRLAARRRPGDASAPRARSGVGATVGSLPSGAVRAHGDCQHPFA</sequence>
<evidence type="ECO:0000313" key="3">
    <source>
        <dbReference type="Proteomes" id="UP000257479"/>
    </source>
</evidence>
<gene>
    <name evidence="2" type="ORF">DCP95_12940</name>
</gene>
<evidence type="ECO:0000313" key="2">
    <source>
        <dbReference type="EMBL" id="HAN25451.1"/>
    </source>
</evidence>
<evidence type="ECO:0000256" key="1">
    <source>
        <dbReference type="SAM" id="MobiDB-lite"/>
    </source>
</evidence>